<dbReference type="EMBL" id="JAOPKB010000034">
    <property type="protein sequence ID" value="MCU4975997.1"/>
    <property type="molecule type" value="Genomic_DNA"/>
</dbReference>
<dbReference type="InterPro" id="IPR023210">
    <property type="entry name" value="NADP_OxRdtase_dom"/>
</dbReference>
<evidence type="ECO:0000313" key="4">
    <source>
        <dbReference type="EMBL" id="MCU4744649.1"/>
    </source>
</evidence>
<dbReference type="Proteomes" id="UP001321018">
    <property type="component" value="Unassembled WGS sequence"/>
</dbReference>
<protein>
    <submittedName>
        <fullName evidence="4">Aldo/keto reductase</fullName>
    </submittedName>
</protein>
<dbReference type="PANTHER" id="PTHR43364">
    <property type="entry name" value="NADH-SPECIFIC METHYLGLYOXAL REDUCTASE-RELATED"/>
    <property type="match status" value="1"/>
</dbReference>
<dbReference type="SUPFAM" id="SSF51430">
    <property type="entry name" value="NAD(P)-linked oxidoreductase"/>
    <property type="match status" value="1"/>
</dbReference>
<keyword evidence="6" id="KW-1185">Reference proteome</keyword>
<dbReference type="PANTHER" id="PTHR43364:SF4">
    <property type="entry name" value="NAD(P)-LINKED OXIDOREDUCTASE SUPERFAMILY PROTEIN"/>
    <property type="match status" value="1"/>
</dbReference>
<dbReference type="InterPro" id="IPR050523">
    <property type="entry name" value="AKR_Detox_Biosynth"/>
</dbReference>
<dbReference type="EMBL" id="JAOPKA010000036">
    <property type="protein sequence ID" value="MCU4744649.1"/>
    <property type="molecule type" value="Genomic_DNA"/>
</dbReference>
<sequence length="135" mass="14771">MPRSEGRAICTTSTSGRTSTSAQTRTSPSVRTPLSRVAFSLGSTSETRRHPTDRRSTYKPGASSRTSSGILETITDDDTEVNATPTQVSLRWLMEREFLCVPIIGALTVEQMEENAPAADVSLFADQIERIDEAY</sequence>
<keyword evidence="1" id="KW-0560">Oxidoreductase</keyword>
<evidence type="ECO:0000313" key="6">
    <source>
        <dbReference type="Proteomes" id="UP001320972"/>
    </source>
</evidence>
<organism evidence="4 7">
    <name type="scientific">Natronoglomus mannanivorans</name>
    <dbReference type="NCBI Taxonomy" id="2979990"/>
    <lineage>
        <taxon>Archaea</taxon>
        <taxon>Methanobacteriati</taxon>
        <taxon>Methanobacteriota</taxon>
        <taxon>Stenosarchaea group</taxon>
        <taxon>Halobacteria</taxon>
        <taxon>Halobacteriales</taxon>
        <taxon>Natrialbaceae</taxon>
        <taxon>Natronoglomus</taxon>
    </lineage>
</organism>
<feature type="compositionally biased region" description="Low complexity" evidence="2">
    <location>
        <begin position="11"/>
        <end position="29"/>
    </location>
</feature>
<evidence type="ECO:0000313" key="5">
    <source>
        <dbReference type="EMBL" id="MCU4975997.1"/>
    </source>
</evidence>
<gene>
    <name evidence="5" type="ORF">OB955_25325</name>
    <name evidence="4" type="ORF">OB960_25090</name>
</gene>
<proteinExistence type="predicted"/>
<dbReference type="RefSeq" id="WP_338006463.1">
    <property type="nucleotide sequence ID" value="NZ_JAOPKA010000036.1"/>
</dbReference>
<feature type="region of interest" description="Disordered" evidence="2">
    <location>
        <begin position="1"/>
        <end position="78"/>
    </location>
</feature>
<dbReference type="Gene3D" id="3.20.20.100">
    <property type="entry name" value="NADP-dependent oxidoreductase domain"/>
    <property type="match status" value="1"/>
</dbReference>
<reference evidence="4 6" key="1">
    <citation type="submission" date="2022-09" db="EMBL/GenBank/DDBJ databases">
        <title>Enrichment on poylsaccharides allowed isolation of novel metabolic and taxonomic groups of Haloarchaea.</title>
        <authorList>
            <person name="Sorokin D.Y."/>
            <person name="Elcheninov A.G."/>
            <person name="Khizhniak T.V."/>
            <person name="Kolganova T.V."/>
            <person name="Kublanov I.V."/>
        </authorList>
    </citation>
    <scope>NUCLEOTIDE SEQUENCE</scope>
    <source>
        <strain evidence="5 6">AArc-m2/3/4</strain>
        <strain evidence="4">AArc-xg1-1</strain>
    </source>
</reference>
<name>A0AAP3E594_9EURY</name>
<evidence type="ECO:0000313" key="7">
    <source>
        <dbReference type="Proteomes" id="UP001321018"/>
    </source>
</evidence>
<feature type="domain" description="NADP-dependent oxidoreductase" evidence="3">
    <location>
        <begin position="45"/>
        <end position="134"/>
    </location>
</feature>
<evidence type="ECO:0000256" key="2">
    <source>
        <dbReference type="SAM" id="MobiDB-lite"/>
    </source>
</evidence>
<evidence type="ECO:0000259" key="3">
    <source>
        <dbReference type="Pfam" id="PF00248"/>
    </source>
</evidence>
<dbReference type="Proteomes" id="UP001320972">
    <property type="component" value="Unassembled WGS sequence"/>
</dbReference>
<dbReference type="AlphaFoldDB" id="A0AAP3E594"/>
<dbReference type="InterPro" id="IPR036812">
    <property type="entry name" value="NAD(P)_OxRdtase_dom_sf"/>
</dbReference>
<dbReference type="Pfam" id="PF00248">
    <property type="entry name" value="Aldo_ket_red"/>
    <property type="match status" value="1"/>
</dbReference>
<comment type="caution">
    <text evidence="4">The sequence shown here is derived from an EMBL/GenBank/DDBJ whole genome shotgun (WGS) entry which is preliminary data.</text>
</comment>
<feature type="compositionally biased region" description="Basic and acidic residues" evidence="2">
    <location>
        <begin position="46"/>
        <end position="56"/>
    </location>
</feature>
<accession>A0AAP3E594</accession>
<dbReference type="GO" id="GO:0016491">
    <property type="term" value="F:oxidoreductase activity"/>
    <property type="evidence" value="ECO:0007669"/>
    <property type="project" value="UniProtKB-KW"/>
</dbReference>
<evidence type="ECO:0000256" key="1">
    <source>
        <dbReference type="ARBA" id="ARBA00023002"/>
    </source>
</evidence>